<keyword evidence="2" id="KW-1185">Reference proteome</keyword>
<reference evidence="1 2" key="1">
    <citation type="journal article" date="2025" name="Int. J. Syst. Evol. Microbiol.">
        <title>Desulfovibrio falkowii sp. nov., Porphyromonas miyakawae sp. nov., Mediterraneibacter flintii sp. nov. and Owariibacterium komagatae gen. nov., sp. nov., isolated from human faeces.</title>
        <authorList>
            <person name="Hamaguchi T."/>
            <person name="Ohara M."/>
            <person name="Hisatomi A."/>
            <person name="Sekiguchi K."/>
            <person name="Takeda J.I."/>
            <person name="Ueyama J."/>
            <person name="Ito M."/>
            <person name="Nishiwaki H."/>
            <person name="Ogi T."/>
            <person name="Hirayama M."/>
            <person name="Ohkuma M."/>
            <person name="Sakamoto M."/>
            <person name="Ohno K."/>
        </authorList>
    </citation>
    <scope>NUCLEOTIDE SEQUENCE [LARGE SCALE GENOMIC DNA]</scope>
    <source>
        <strain evidence="1 2">13CB11C</strain>
    </source>
</reference>
<accession>A0ABQ0E2Z7</accession>
<evidence type="ECO:0000313" key="1">
    <source>
        <dbReference type="EMBL" id="GAB1252027.1"/>
    </source>
</evidence>
<sequence length="512" mass="57820">MDKPIGDKPFSFADYPHIKKRMDQLFDQFKSQTSTAIRNSLEREDALSADKAADLATYYGQALNAQRSAVVQQIANRIVGGMNLSERIWRISDSFYKEIETALDIALRDGTPADRLATELKQYLRHPDKLFRRVRDEHGQLRLSKAAQAYHPGQGIYRSSFRNARRLAVTETNMAYHAADHERWQALDFVLGYEVQVSGTNPNVCPLCMELAGKYPKEFKFVGWHPHCRCHALPILEKPQAFKARQQALLRGERIPPIGVVKAPPDNFTAHLANNTDRIASAQRNGTLPYYLRDNVRTVDTFLGTNIEEGLLLNDAKHIAVKAREVGPEVQSIAENIATRYGANCTPINYKSVGSIVRKVKTERDDMSSYAVTQLKDTVRTTIIADRKSIDGIIDDLSDNYKVRALGSKAIKIQTADKYLGYTGTIVNLRTSSGLVAEIQVNTPKMIYAKEPPEIAQALLGKTLWDKIYKETGVEGGLGHKLYEELRTLPRTSQKYRELKQKSIEYYAHFQD</sequence>
<proteinExistence type="predicted"/>
<gene>
    <name evidence="1" type="ORF">Tsumi_11330</name>
</gene>
<evidence type="ECO:0000313" key="2">
    <source>
        <dbReference type="Proteomes" id="UP001628220"/>
    </source>
</evidence>
<evidence type="ECO:0008006" key="3">
    <source>
        <dbReference type="Google" id="ProtNLM"/>
    </source>
</evidence>
<dbReference type="EMBL" id="BAAFSF010000004">
    <property type="protein sequence ID" value="GAB1252027.1"/>
    <property type="molecule type" value="Genomic_DNA"/>
</dbReference>
<dbReference type="RefSeq" id="WP_411915798.1">
    <property type="nucleotide sequence ID" value="NZ_BAAFSF010000004.1"/>
</dbReference>
<dbReference type="Proteomes" id="UP001628220">
    <property type="component" value="Unassembled WGS sequence"/>
</dbReference>
<comment type="caution">
    <text evidence="1">The sequence shown here is derived from an EMBL/GenBank/DDBJ whole genome shotgun (WGS) entry which is preliminary data.</text>
</comment>
<name>A0ABQ0E2Z7_9PORP</name>
<organism evidence="1 2">
    <name type="scientific">Porphyromonas miyakawae</name>
    <dbReference type="NCBI Taxonomy" id="3137470"/>
    <lineage>
        <taxon>Bacteria</taxon>
        <taxon>Pseudomonadati</taxon>
        <taxon>Bacteroidota</taxon>
        <taxon>Bacteroidia</taxon>
        <taxon>Bacteroidales</taxon>
        <taxon>Porphyromonadaceae</taxon>
        <taxon>Porphyromonas</taxon>
    </lineage>
</organism>
<protein>
    <recommendedName>
        <fullName evidence="3">Phage Mu protein F like protein</fullName>
    </recommendedName>
</protein>